<dbReference type="InterPro" id="IPR036291">
    <property type="entry name" value="NAD(P)-bd_dom_sf"/>
</dbReference>
<dbReference type="EC" id="1.1.1.133" evidence="2"/>
<comment type="pathway">
    <text evidence="2">Carbohydrate biosynthesis; dTDP-L-rhamnose biosynthesis.</text>
</comment>
<sequence length="292" mass="31892">MKLPLIIGTGLSGLVGSRITELLQNDFLFEDLSFDTGVDITNQNQVEERIGTSAAPVVLHLAAKADVDGCENDKAQGQEGTAWKVNVKGTENVVTAAQASGKRVIYISTDFVFDGSQESYSETDLPNPVNWYGLTKREGEKITLRYPENCVIRLSYPYTAKNAVKRDFLHSVAGKLAAQQSVQALTDHVFTPTFIDDIATAIKALVEHNASGIYHVVGSESLTPFAAAKKIAQVFGYSAELIKPTTIAEYFSGRANRPYKLALKNAKITSLQVRMHSFTEGLELVKQQGFTL</sequence>
<dbReference type="CDD" id="cd05254">
    <property type="entry name" value="dTDP_HR_like_SDR_e"/>
    <property type="match status" value="1"/>
</dbReference>
<evidence type="ECO:0000313" key="5">
    <source>
        <dbReference type="Proteomes" id="UP000034543"/>
    </source>
</evidence>
<evidence type="ECO:0000259" key="3">
    <source>
        <dbReference type="Pfam" id="PF04321"/>
    </source>
</evidence>
<evidence type="ECO:0000256" key="1">
    <source>
        <dbReference type="ARBA" id="ARBA00010944"/>
    </source>
</evidence>
<name>A0A0G1CJ92_9BACT</name>
<dbReference type="GO" id="GO:0048270">
    <property type="term" value="F:methionine adenosyltransferase regulator activity"/>
    <property type="evidence" value="ECO:0007669"/>
    <property type="project" value="TreeGrafter"/>
</dbReference>
<keyword evidence="2" id="KW-0560">Oxidoreductase</keyword>
<dbReference type="GO" id="GO:0048269">
    <property type="term" value="C:methionine adenosyltransferase complex"/>
    <property type="evidence" value="ECO:0007669"/>
    <property type="project" value="TreeGrafter"/>
</dbReference>
<dbReference type="EMBL" id="LCFB01000004">
    <property type="protein sequence ID" value="KKS85895.1"/>
    <property type="molecule type" value="Genomic_DNA"/>
</dbReference>
<accession>A0A0G1CJ92</accession>
<dbReference type="UniPathway" id="UPA00124"/>
<keyword evidence="2" id="KW-0521">NADP</keyword>
<comment type="similarity">
    <text evidence="1 2">Belongs to the dTDP-4-dehydrorhamnose reductase family.</text>
</comment>
<evidence type="ECO:0000313" key="4">
    <source>
        <dbReference type="EMBL" id="KKS85895.1"/>
    </source>
</evidence>
<dbReference type="PANTHER" id="PTHR10491:SF4">
    <property type="entry name" value="METHIONINE ADENOSYLTRANSFERASE 2 SUBUNIT BETA"/>
    <property type="match status" value="1"/>
</dbReference>
<dbReference type="STRING" id="1618436.UV59_C0004G0043"/>
<dbReference type="PANTHER" id="PTHR10491">
    <property type="entry name" value="DTDP-4-DEHYDRORHAMNOSE REDUCTASE"/>
    <property type="match status" value="1"/>
</dbReference>
<reference evidence="4 5" key="1">
    <citation type="journal article" date="2015" name="Nature">
        <title>rRNA introns, odd ribosomes, and small enigmatic genomes across a large radiation of phyla.</title>
        <authorList>
            <person name="Brown C.T."/>
            <person name="Hug L.A."/>
            <person name="Thomas B.C."/>
            <person name="Sharon I."/>
            <person name="Castelle C.J."/>
            <person name="Singh A."/>
            <person name="Wilkins M.J."/>
            <person name="Williams K.H."/>
            <person name="Banfield J.F."/>
        </authorList>
    </citation>
    <scope>NUCLEOTIDE SEQUENCE [LARGE SCALE GENOMIC DNA]</scope>
</reference>
<dbReference type="GO" id="GO:0019305">
    <property type="term" value="P:dTDP-rhamnose biosynthetic process"/>
    <property type="evidence" value="ECO:0007669"/>
    <property type="project" value="UniProtKB-UniPathway"/>
</dbReference>
<evidence type="ECO:0000256" key="2">
    <source>
        <dbReference type="RuleBase" id="RU364082"/>
    </source>
</evidence>
<organism evidence="4 5">
    <name type="scientific">Candidatus Gottesmanbacteria bacterium GW2011_GWA1_43_11</name>
    <dbReference type="NCBI Taxonomy" id="1618436"/>
    <lineage>
        <taxon>Bacteria</taxon>
        <taxon>Candidatus Gottesmaniibacteriota</taxon>
    </lineage>
</organism>
<dbReference type="Proteomes" id="UP000034543">
    <property type="component" value="Unassembled WGS sequence"/>
</dbReference>
<proteinExistence type="inferred from homology"/>
<feature type="domain" description="RmlD-like substrate binding" evidence="3">
    <location>
        <begin position="6"/>
        <end position="285"/>
    </location>
</feature>
<comment type="function">
    <text evidence="2">Catalyzes the reduction of dTDP-6-deoxy-L-lyxo-4-hexulose to yield dTDP-L-rhamnose.</text>
</comment>
<dbReference type="SUPFAM" id="SSF51735">
    <property type="entry name" value="NAD(P)-binding Rossmann-fold domains"/>
    <property type="match status" value="1"/>
</dbReference>
<dbReference type="Pfam" id="PF04321">
    <property type="entry name" value="RmlD_sub_bind"/>
    <property type="match status" value="1"/>
</dbReference>
<dbReference type="Gene3D" id="3.40.50.720">
    <property type="entry name" value="NAD(P)-binding Rossmann-like Domain"/>
    <property type="match status" value="1"/>
</dbReference>
<protein>
    <recommendedName>
        <fullName evidence="2">dTDP-4-dehydrorhamnose reductase</fullName>
        <ecNumber evidence="2">1.1.1.133</ecNumber>
    </recommendedName>
</protein>
<gene>
    <name evidence="4" type="ORF">UV59_C0004G0043</name>
</gene>
<dbReference type="InterPro" id="IPR005913">
    <property type="entry name" value="dTDP_dehydrorham_reduct"/>
</dbReference>
<comment type="caution">
    <text evidence="4">The sequence shown here is derived from an EMBL/GenBank/DDBJ whole genome shotgun (WGS) entry which is preliminary data.</text>
</comment>
<dbReference type="InterPro" id="IPR029903">
    <property type="entry name" value="RmlD-like-bd"/>
</dbReference>
<dbReference type="AlphaFoldDB" id="A0A0G1CJ92"/>
<dbReference type="GO" id="GO:0006556">
    <property type="term" value="P:S-adenosylmethionine biosynthetic process"/>
    <property type="evidence" value="ECO:0007669"/>
    <property type="project" value="TreeGrafter"/>
</dbReference>
<dbReference type="GO" id="GO:0008831">
    <property type="term" value="F:dTDP-4-dehydrorhamnose reductase activity"/>
    <property type="evidence" value="ECO:0007669"/>
    <property type="project" value="UniProtKB-EC"/>
</dbReference>